<dbReference type="CDD" id="cd00082">
    <property type="entry name" value="HisKA"/>
    <property type="match status" value="1"/>
</dbReference>
<keyword evidence="6" id="KW-0902">Two-component regulatory system</keyword>
<organism evidence="9 10">
    <name type="scientific">Limnospira platensis NIES-46</name>
    <dbReference type="NCBI Taxonomy" id="1236695"/>
    <lineage>
        <taxon>Bacteria</taxon>
        <taxon>Bacillati</taxon>
        <taxon>Cyanobacteriota</taxon>
        <taxon>Cyanophyceae</taxon>
        <taxon>Oscillatoriophycideae</taxon>
        <taxon>Oscillatoriales</taxon>
        <taxon>Sirenicapillariaceae</taxon>
        <taxon>Limnospira</taxon>
    </lineage>
</organism>
<evidence type="ECO:0000313" key="9">
    <source>
        <dbReference type="EMBL" id="GCE92643.1"/>
    </source>
</evidence>
<keyword evidence="3" id="KW-0597">Phosphoprotein</keyword>
<dbReference type="InterPro" id="IPR003594">
    <property type="entry name" value="HATPase_dom"/>
</dbReference>
<dbReference type="GO" id="GO:0016301">
    <property type="term" value="F:kinase activity"/>
    <property type="evidence" value="ECO:0007669"/>
    <property type="project" value="UniProtKB-KW"/>
</dbReference>
<sequence>MVKLITKLQKRWISLPIRWRGTAIIAIPVSFLLVVLLAFSWLKFNIIEDEAWVQHTQNVRLETKQLLNALLDAETGVRGYGLTQRDEFLERYHHAQSIIPRVLDTLQDLVQDNAEQLEYLEDVRFYIDENIANFEKKIILQQELIRIRGRNDTLVPIESLYDWLAKGQETMNQARQAIDIFAENEEKLLIERIQHRDEYRQLTWIFLCFSGVISAIATMFTIHLFYQLEQELSQRQINLKITNQRLENVCDQLQRFTANASHELRAPLAAVLSNGQVALLELEDLDEIPPSLHRRLENIVKTTKQMSSLVSDLLFLARHEGLLAPESIQKLDLTQLIFPIASEWITPLKSQSLELITNLPLTPICVLADRSLLKQVITNLLSNAGRYTPPGGMIKINLHNSEKYAILEVEDTGIGIAAEALPHVFERFYRADLKRSKASGGWGLGLAIAQQIVKAHGGEINVASTLNKGTKFTIKLPLIH</sequence>
<dbReference type="InterPro" id="IPR036890">
    <property type="entry name" value="HATPase_C_sf"/>
</dbReference>
<dbReference type="SMART" id="SM00387">
    <property type="entry name" value="HATPase_c"/>
    <property type="match status" value="1"/>
</dbReference>
<dbReference type="SUPFAM" id="SSF47384">
    <property type="entry name" value="Homodimeric domain of signal transducing histidine kinase"/>
    <property type="match status" value="1"/>
</dbReference>
<dbReference type="PROSITE" id="PS50109">
    <property type="entry name" value="HIS_KIN"/>
    <property type="match status" value="1"/>
</dbReference>
<reference evidence="9 10" key="1">
    <citation type="journal article" date="2019" name="J Genomics">
        <title>The Draft Genome of a Hydrogen-producing Cyanobacterium, Arthrospira platensis NIES-46.</title>
        <authorList>
            <person name="Suzuki S."/>
            <person name="Yamaguchi H."/>
            <person name="Kawachi M."/>
        </authorList>
    </citation>
    <scope>NUCLEOTIDE SEQUENCE [LARGE SCALE GENOMIC DNA]</scope>
    <source>
        <strain evidence="9 10">NIES-46</strain>
    </source>
</reference>
<comment type="caution">
    <text evidence="9">The sequence shown here is derived from an EMBL/GenBank/DDBJ whole genome shotgun (WGS) entry which is preliminary data.</text>
</comment>
<evidence type="ECO:0000256" key="6">
    <source>
        <dbReference type="ARBA" id="ARBA00023012"/>
    </source>
</evidence>
<dbReference type="Proteomes" id="UP000326169">
    <property type="component" value="Unassembled WGS sequence"/>
</dbReference>
<dbReference type="InterPro" id="IPR036097">
    <property type="entry name" value="HisK_dim/P_sf"/>
</dbReference>
<dbReference type="Pfam" id="PF02518">
    <property type="entry name" value="HATPase_c"/>
    <property type="match status" value="1"/>
</dbReference>
<feature type="transmembrane region" description="Helical" evidence="7">
    <location>
        <begin position="202"/>
        <end position="226"/>
    </location>
</feature>
<dbReference type="InterPro" id="IPR007891">
    <property type="entry name" value="CHASE3"/>
</dbReference>
<evidence type="ECO:0000256" key="3">
    <source>
        <dbReference type="ARBA" id="ARBA00022553"/>
    </source>
</evidence>
<accession>A0A5M3SZI1</accession>
<keyword evidence="4" id="KW-0808">Transferase</keyword>
<evidence type="ECO:0000256" key="1">
    <source>
        <dbReference type="ARBA" id="ARBA00000085"/>
    </source>
</evidence>
<name>A0A5M3SZI1_LIMPL</name>
<dbReference type="SUPFAM" id="SSF55874">
    <property type="entry name" value="ATPase domain of HSP90 chaperone/DNA topoisomerase II/histidine kinase"/>
    <property type="match status" value="1"/>
</dbReference>
<keyword evidence="7" id="KW-1133">Transmembrane helix</keyword>
<keyword evidence="5 9" id="KW-0418">Kinase</keyword>
<gene>
    <name evidence="9" type="ORF">NIES46_06830</name>
</gene>
<dbReference type="InterPro" id="IPR004358">
    <property type="entry name" value="Sig_transdc_His_kin-like_C"/>
</dbReference>
<dbReference type="EC" id="2.7.13.3" evidence="2"/>
<comment type="catalytic activity">
    <reaction evidence="1">
        <text>ATP + protein L-histidine = ADP + protein N-phospho-L-histidine.</text>
        <dbReference type="EC" id="2.7.13.3"/>
    </reaction>
</comment>
<dbReference type="InterPro" id="IPR050736">
    <property type="entry name" value="Sensor_HK_Regulatory"/>
</dbReference>
<dbReference type="SMART" id="SM00388">
    <property type="entry name" value="HisKA"/>
    <property type="match status" value="1"/>
</dbReference>
<evidence type="ECO:0000256" key="7">
    <source>
        <dbReference type="SAM" id="Phobius"/>
    </source>
</evidence>
<dbReference type="EMBL" id="BIMW01000032">
    <property type="protein sequence ID" value="GCE92643.1"/>
    <property type="molecule type" value="Genomic_DNA"/>
</dbReference>
<dbReference type="RefSeq" id="WP_062945714.1">
    <property type="nucleotide sequence ID" value="NZ_BIMW01000032.1"/>
</dbReference>
<evidence type="ECO:0000259" key="8">
    <source>
        <dbReference type="PROSITE" id="PS50109"/>
    </source>
</evidence>
<evidence type="ECO:0000256" key="5">
    <source>
        <dbReference type="ARBA" id="ARBA00022777"/>
    </source>
</evidence>
<keyword evidence="7" id="KW-0812">Transmembrane</keyword>
<dbReference type="Pfam" id="PF00512">
    <property type="entry name" value="HisKA"/>
    <property type="match status" value="1"/>
</dbReference>
<dbReference type="CDD" id="cd00075">
    <property type="entry name" value="HATPase"/>
    <property type="match status" value="1"/>
</dbReference>
<evidence type="ECO:0000256" key="2">
    <source>
        <dbReference type="ARBA" id="ARBA00012438"/>
    </source>
</evidence>
<feature type="domain" description="Histidine kinase" evidence="8">
    <location>
        <begin position="259"/>
        <end position="480"/>
    </location>
</feature>
<dbReference type="InterPro" id="IPR005467">
    <property type="entry name" value="His_kinase_dom"/>
</dbReference>
<evidence type="ECO:0000313" key="10">
    <source>
        <dbReference type="Proteomes" id="UP000326169"/>
    </source>
</evidence>
<dbReference type="Gene3D" id="1.10.287.130">
    <property type="match status" value="1"/>
</dbReference>
<protein>
    <recommendedName>
        <fullName evidence="2">histidine kinase</fullName>
        <ecNumber evidence="2">2.7.13.3</ecNumber>
    </recommendedName>
</protein>
<dbReference type="InterPro" id="IPR003661">
    <property type="entry name" value="HisK_dim/P_dom"/>
</dbReference>
<evidence type="ECO:0000256" key="4">
    <source>
        <dbReference type="ARBA" id="ARBA00022679"/>
    </source>
</evidence>
<proteinExistence type="predicted"/>
<feature type="transmembrane region" description="Helical" evidence="7">
    <location>
        <begin position="21"/>
        <end position="42"/>
    </location>
</feature>
<dbReference type="PANTHER" id="PTHR43711:SF1">
    <property type="entry name" value="HISTIDINE KINASE 1"/>
    <property type="match status" value="1"/>
</dbReference>
<keyword evidence="7" id="KW-0472">Membrane</keyword>
<dbReference type="PANTHER" id="PTHR43711">
    <property type="entry name" value="TWO-COMPONENT HISTIDINE KINASE"/>
    <property type="match status" value="1"/>
</dbReference>
<dbReference type="Pfam" id="PF05227">
    <property type="entry name" value="CHASE3"/>
    <property type="match status" value="1"/>
</dbReference>
<dbReference type="PRINTS" id="PR00344">
    <property type="entry name" value="BCTRLSENSOR"/>
</dbReference>
<dbReference type="CDD" id="cd19410">
    <property type="entry name" value="HK9-like_sensor"/>
    <property type="match status" value="1"/>
</dbReference>
<dbReference type="Gene3D" id="3.30.565.10">
    <property type="entry name" value="Histidine kinase-like ATPase, C-terminal domain"/>
    <property type="match status" value="1"/>
</dbReference>
<keyword evidence="10" id="KW-1185">Reference proteome</keyword>
<dbReference type="GeneID" id="301681628"/>